<name>A0ABY5AHK2_9ACTO</name>
<dbReference type="Gene3D" id="1.10.3720.10">
    <property type="entry name" value="MetI-like"/>
    <property type="match status" value="1"/>
</dbReference>
<keyword evidence="5 7" id="KW-1133">Transmembrane helix</keyword>
<comment type="subcellular location">
    <subcellularLocation>
        <location evidence="1 7">Cell membrane</location>
        <topology evidence="1 7">Multi-pass membrane protein</topology>
    </subcellularLocation>
</comment>
<reference evidence="9" key="1">
    <citation type="submission" date="2022-06" db="EMBL/GenBank/DDBJ databases">
        <title>Complete Genome Sequence of Arcanobacterium pinnipediorum strain DSM 28752 isolated from a harbour seal.</title>
        <authorList>
            <person name="Borowiak M."/>
            <person name="Kreitlow A."/>
            <person name="Alssahen M."/>
            <person name="Malorny B."/>
            <person name="Laemmler C."/>
            <person name="Prenger-Berninghoff E."/>
            <person name="Siebert U."/>
            <person name="Ploetz M."/>
            <person name="Abdulmawjood A."/>
        </authorList>
    </citation>
    <scope>NUCLEOTIDE SEQUENCE</scope>
    <source>
        <strain evidence="9">DSM 28752</strain>
    </source>
</reference>
<evidence type="ECO:0000256" key="5">
    <source>
        <dbReference type="ARBA" id="ARBA00022989"/>
    </source>
</evidence>
<feature type="transmembrane region" description="Helical" evidence="7">
    <location>
        <begin position="98"/>
        <end position="120"/>
    </location>
</feature>
<evidence type="ECO:0000256" key="1">
    <source>
        <dbReference type="ARBA" id="ARBA00004651"/>
    </source>
</evidence>
<evidence type="ECO:0000256" key="4">
    <source>
        <dbReference type="ARBA" id="ARBA00022692"/>
    </source>
</evidence>
<dbReference type="PANTHER" id="PTHR30151:SF20">
    <property type="entry name" value="ABC TRANSPORTER PERMEASE PROTEIN HI_0355-RELATED"/>
    <property type="match status" value="1"/>
</dbReference>
<evidence type="ECO:0000259" key="8">
    <source>
        <dbReference type="PROSITE" id="PS50928"/>
    </source>
</evidence>
<dbReference type="Pfam" id="PF00528">
    <property type="entry name" value="BPD_transp_1"/>
    <property type="match status" value="1"/>
</dbReference>
<evidence type="ECO:0000256" key="7">
    <source>
        <dbReference type="RuleBase" id="RU363032"/>
    </source>
</evidence>
<dbReference type="SUPFAM" id="SSF161098">
    <property type="entry name" value="MetI-like"/>
    <property type="match status" value="1"/>
</dbReference>
<sequence length="257" mass="27534">MMGLANRRIKIAITVLAVSALLVGWEIYVKISEIDALTLPAPTGIAQALIHNYDSVIRALYVTGCEVIIGISCGIIVGMLVAYLMFIMRGLTHLMHTLLVISQTIPIIAIAPLLIIWFGFGLTNKILLVAVYTFFPVAISFLKGLGSATLDQIDVARTLGACRWWRLIHLHTPAAAGQLFSGIKIAVTYAPATAALAEYVGARQGLGIMLISAQASFRTDLVFVVAFVLMAMSVLLYGTATLVESVVVKSGKAESND</sequence>
<evidence type="ECO:0000313" key="10">
    <source>
        <dbReference type="Proteomes" id="UP001056109"/>
    </source>
</evidence>
<dbReference type="Proteomes" id="UP001056109">
    <property type="component" value="Chromosome"/>
</dbReference>
<keyword evidence="2 7" id="KW-0813">Transport</keyword>
<proteinExistence type="inferred from homology"/>
<keyword evidence="4 7" id="KW-0812">Transmembrane</keyword>
<dbReference type="EMBL" id="CP099547">
    <property type="protein sequence ID" value="USR79674.1"/>
    <property type="molecule type" value="Genomic_DNA"/>
</dbReference>
<feature type="transmembrane region" description="Helical" evidence="7">
    <location>
        <begin position="126"/>
        <end position="145"/>
    </location>
</feature>
<feature type="domain" description="ABC transmembrane type-1" evidence="8">
    <location>
        <begin position="56"/>
        <end position="240"/>
    </location>
</feature>
<protein>
    <submittedName>
        <fullName evidence="9">ABC transporter permease subunit</fullName>
    </submittedName>
</protein>
<dbReference type="InterPro" id="IPR000515">
    <property type="entry name" value="MetI-like"/>
</dbReference>
<keyword evidence="10" id="KW-1185">Reference proteome</keyword>
<dbReference type="CDD" id="cd06261">
    <property type="entry name" value="TM_PBP2"/>
    <property type="match status" value="1"/>
</dbReference>
<dbReference type="PROSITE" id="PS50928">
    <property type="entry name" value="ABC_TM1"/>
    <property type="match status" value="1"/>
</dbReference>
<dbReference type="InterPro" id="IPR035906">
    <property type="entry name" value="MetI-like_sf"/>
</dbReference>
<feature type="transmembrane region" description="Helical" evidence="7">
    <location>
        <begin position="221"/>
        <end position="240"/>
    </location>
</feature>
<feature type="transmembrane region" description="Helical" evidence="7">
    <location>
        <begin position="59"/>
        <end position="86"/>
    </location>
</feature>
<dbReference type="PANTHER" id="PTHR30151">
    <property type="entry name" value="ALKANE SULFONATE ABC TRANSPORTER-RELATED, MEMBRANE SUBUNIT"/>
    <property type="match status" value="1"/>
</dbReference>
<evidence type="ECO:0000256" key="2">
    <source>
        <dbReference type="ARBA" id="ARBA00022448"/>
    </source>
</evidence>
<dbReference type="RefSeq" id="WP_252673539.1">
    <property type="nucleotide sequence ID" value="NZ_CP099547.1"/>
</dbReference>
<gene>
    <name evidence="9" type="ORF">NG665_01390</name>
</gene>
<comment type="similarity">
    <text evidence="7">Belongs to the binding-protein-dependent transport system permease family.</text>
</comment>
<keyword evidence="6 7" id="KW-0472">Membrane</keyword>
<accession>A0ABY5AHK2</accession>
<evidence type="ECO:0000313" key="9">
    <source>
        <dbReference type="EMBL" id="USR79674.1"/>
    </source>
</evidence>
<organism evidence="9 10">
    <name type="scientific">Arcanobacterium pinnipediorum</name>
    <dbReference type="NCBI Taxonomy" id="1503041"/>
    <lineage>
        <taxon>Bacteria</taxon>
        <taxon>Bacillati</taxon>
        <taxon>Actinomycetota</taxon>
        <taxon>Actinomycetes</taxon>
        <taxon>Actinomycetales</taxon>
        <taxon>Actinomycetaceae</taxon>
        <taxon>Arcanobacterium</taxon>
    </lineage>
</organism>
<evidence type="ECO:0000256" key="6">
    <source>
        <dbReference type="ARBA" id="ARBA00023136"/>
    </source>
</evidence>
<evidence type="ECO:0000256" key="3">
    <source>
        <dbReference type="ARBA" id="ARBA00022475"/>
    </source>
</evidence>
<keyword evidence="3" id="KW-1003">Cell membrane</keyword>